<dbReference type="EMBL" id="FYEZ01000001">
    <property type="protein sequence ID" value="SNC59546.1"/>
    <property type="molecule type" value="Genomic_DNA"/>
</dbReference>
<dbReference type="Proteomes" id="UP000198122">
    <property type="component" value="Unassembled WGS sequence"/>
</dbReference>
<protein>
    <submittedName>
        <fullName evidence="6">ABC-type multidrug transport system, ATPase component</fullName>
    </submittedName>
</protein>
<dbReference type="AlphaFoldDB" id="A0A212T106"/>
<keyword evidence="2" id="KW-0813">Transport</keyword>
<dbReference type="RefSeq" id="WP_015779300.1">
    <property type="nucleotide sequence ID" value="NZ_FYEZ01000001.1"/>
</dbReference>
<accession>A0A212T106</accession>
<evidence type="ECO:0000313" key="6">
    <source>
        <dbReference type="EMBL" id="SNC59546.1"/>
    </source>
</evidence>
<dbReference type="Gene3D" id="3.40.50.300">
    <property type="entry name" value="P-loop containing nucleotide triphosphate hydrolases"/>
    <property type="match status" value="1"/>
</dbReference>
<sequence length="234" mass="25996">MTELEVERATIHYGKRTAVEEVSWRRGYGLHGLLGANGAGKTSLMRAVVTLQPLDGGSIMLGGAPVRQVRERVGFLPQDNLRRSRFTVREHLAYMCWLKRLDDQATTSEVDRLLRLVDLETRADDRIRALSGGMRRRVGVASALVASPELIVLDEPTAGLDMAQRDSLNELLHQVSQNAIVVISTHIVEDVLDHADTITVMNQGSFVFDGTFDRFSPTRELSTVRAAYLELVAQ</sequence>
<name>A0A212T106_9MICO</name>
<comment type="similarity">
    <text evidence="1">Belongs to the ABC transporter superfamily.</text>
</comment>
<dbReference type="InterPro" id="IPR003439">
    <property type="entry name" value="ABC_transporter-like_ATP-bd"/>
</dbReference>
<feature type="domain" description="ABC transporter" evidence="5">
    <location>
        <begin position="4"/>
        <end position="228"/>
    </location>
</feature>
<dbReference type="GO" id="GO:0005524">
    <property type="term" value="F:ATP binding"/>
    <property type="evidence" value="ECO:0007669"/>
    <property type="project" value="UniProtKB-KW"/>
</dbReference>
<evidence type="ECO:0000259" key="5">
    <source>
        <dbReference type="PROSITE" id="PS50893"/>
    </source>
</evidence>
<dbReference type="InterPro" id="IPR017871">
    <property type="entry name" value="ABC_transporter-like_CS"/>
</dbReference>
<dbReference type="PANTHER" id="PTHR43335">
    <property type="entry name" value="ABC TRANSPORTER, ATP-BINDING PROTEIN"/>
    <property type="match status" value="1"/>
</dbReference>
<evidence type="ECO:0000256" key="3">
    <source>
        <dbReference type="ARBA" id="ARBA00022741"/>
    </source>
</evidence>
<dbReference type="Pfam" id="PF00005">
    <property type="entry name" value="ABC_tran"/>
    <property type="match status" value="1"/>
</dbReference>
<dbReference type="SMART" id="SM00382">
    <property type="entry name" value="AAA"/>
    <property type="match status" value="1"/>
</dbReference>
<dbReference type="PROSITE" id="PS50893">
    <property type="entry name" value="ABC_TRANSPORTER_2"/>
    <property type="match status" value="1"/>
</dbReference>
<keyword evidence="4" id="KW-0067">ATP-binding</keyword>
<dbReference type="InterPro" id="IPR003593">
    <property type="entry name" value="AAA+_ATPase"/>
</dbReference>
<keyword evidence="3" id="KW-0547">Nucleotide-binding</keyword>
<proteinExistence type="inferred from homology"/>
<reference evidence="6 7" key="1">
    <citation type="submission" date="2017-06" db="EMBL/GenBank/DDBJ databases">
        <authorList>
            <person name="Kim H.J."/>
            <person name="Triplett B.A."/>
        </authorList>
    </citation>
    <scope>NUCLEOTIDE SEQUENCE [LARGE SCALE GENOMIC DNA]</scope>
    <source>
        <strain evidence="6 7">DSM 22179</strain>
    </source>
</reference>
<organism evidence="6 7">
    <name type="scientific">Kytococcus aerolatus</name>
    <dbReference type="NCBI Taxonomy" id="592308"/>
    <lineage>
        <taxon>Bacteria</taxon>
        <taxon>Bacillati</taxon>
        <taxon>Actinomycetota</taxon>
        <taxon>Actinomycetes</taxon>
        <taxon>Micrococcales</taxon>
        <taxon>Kytococcaceae</taxon>
        <taxon>Kytococcus</taxon>
    </lineage>
</organism>
<keyword evidence="7" id="KW-1185">Reference proteome</keyword>
<gene>
    <name evidence="6" type="ORF">SAMN05445756_0088</name>
</gene>
<dbReference type="SUPFAM" id="SSF52540">
    <property type="entry name" value="P-loop containing nucleoside triphosphate hydrolases"/>
    <property type="match status" value="1"/>
</dbReference>
<dbReference type="GO" id="GO:0016887">
    <property type="term" value="F:ATP hydrolysis activity"/>
    <property type="evidence" value="ECO:0007669"/>
    <property type="project" value="InterPro"/>
</dbReference>
<evidence type="ECO:0000256" key="2">
    <source>
        <dbReference type="ARBA" id="ARBA00022448"/>
    </source>
</evidence>
<evidence type="ECO:0000313" key="7">
    <source>
        <dbReference type="Proteomes" id="UP000198122"/>
    </source>
</evidence>
<dbReference type="PROSITE" id="PS00211">
    <property type="entry name" value="ABC_TRANSPORTER_1"/>
    <property type="match status" value="1"/>
</dbReference>
<dbReference type="OrthoDB" id="9804819at2"/>
<evidence type="ECO:0000256" key="4">
    <source>
        <dbReference type="ARBA" id="ARBA00022840"/>
    </source>
</evidence>
<dbReference type="InterPro" id="IPR027417">
    <property type="entry name" value="P-loop_NTPase"/>
</dbReference>
<evidence type="ECO:0000256" key="1">
    <source>
        <dbReference type="ARBA" id="ARBA00005417"/>
    </source>
</evidence>
<dbReference type="PANTHER" id="PTHR43335:SF2">
    <property type="entry name" value="ABC TRANSPORTER, ATP-BINDING PROTEIN"/>
    <property type="match status" value="1"/>
</dbReference>